<evidence type="ECO:0000256" key="3">
    <source>
        <dbReference type="ARBA" id="ARBA00010945"/>
    </source>
</evidence>
<accession>A0A6J6WC18</accession>
<dbReference type="GO" id="GO:0009432">
    <property type="term" value="P:SOS response"/>
    <property type="evidence" value="ECO:0007669"/>
    <property type="project" value="TreeGrafter"/>
</dbReference>
<keyword evidence="11" id="KW-0227">DNA damage</keyword>
<keyword evidence="10" id="KW-0479">Metal-binding</keyword>
<dbReference type="SUPFAM" id="SSF100879">
    <property type="entry name" value="Lesion bypass DNA polymerase (Y-family), little finger domain"/>
    <property type="match status" value="1"/>
</dbReference>
<reference evidence="18" key="1">
    <citation type="submission" date="2020-05" db="EMBL/GenBank/DDBJ databases">
        <authorList>
            <person name="Chiriac C."/>
            <person name="Salcher M."/>
            <person name="Ghai R."/>
            <person name="Kavagutti S V."/>
        </authorList>
    </citation>
    <scope>NUCLEOTIDE SEQUENCE</scope>
</reference>
<dbReference type="NCBIfam" id="NF002677">
    <property type="entry name" value="PRK02406.1"/>
    <property type="match status" value="1"/>
</dbReference>
<dbReference type="InterPro" id="IPR043502">
    <property type="entry name" value="DNA/RNA_pol_sf"/>
</dbReference>
<gene>
    <name evidence="18" type="ORF">UFOPK2958_00510</name>
</gene>
<dbReference type="Gene3D" id="3.30.1490.100">
    <property type="entry name" value="DNA polymerase, Y-family, little finger domain"/>
    <property type="match status" value="1"/>
</dbReference>
<dbReference type="HAMAP" id="MF_01113">
    <property type="entry name" value="DNApol_IV"/>
    <property type="match status" value="1"/>
</dbReference>
<dbReference type="Gene3D" id="1.10.150.20">
    <property type="entry name" value="5' to 3' exonuclease, C-terminal subdomain"/>
    <property type="match status" value="1"/>
</dbReference>
<dbReference type="SUPFAM" id="SSF56672">
    <property type="entry name" value="DNA/RNA polymerases"/>
    <property type="match status" value="1"/>
</dbReference>
<keyword evidence="6" id="KW-0963">Cytoplasm</keyword>
<comment type="subcellular location">
    <subcellularLocation>
        <location evidence="2">Cytoplasm</location>
    </subcellularLocation>
</comment>
<dbReference type="GO" id="GO:0003887">
    <property type="term" value="F:DNA-directed DNA polymerase activity"/>
    <property type="evidence" value="ECO:0007669"/>
    <property type="project" value="UniProtKB-KW"/>
</dbReference>
<comment type="catalytic activity">
    <reaction evidence="16">
        <text>DNA(n) + a 2'-deoxyribonucleoside 5'-triphosphate = DNA(n+1) + diphosphate</text>
        <dbReference type="Rhea" id="RHEA:22508"/>
        <dbReference type="Rhea" id="RHEA-COMP:17339"/>
        <dbReference type="Rhea" id="RHEA-COMP:17340"/>
        <dbReference type="ChEBI" id="CHEBI:33019"/>
        <dbReference type="ChEBI" id="CHEBI:61560"/>
        <dbReference type="ChEBI" id="CHEBI:173112"/>
        <dbReference type="EC" id="2.7.7.7"/>
    </reaction>
</comment>
<dbReference type="PANTHER" id="PTHR11076">
    <property type="entry name" value="DNA REPAIR POLYMERASE UMUC / TRANSFERASE FAMILY MEMBER"/>
    <property type="match status" value="1"/>
</dbReference>
<proteinExistence type="inferred from homology"/>
<dbReference type="CDD" id="cd03586">
    <property type="entry name" value="PolY_Pol_IV_kappa"/>
    <property type="match status" value="1"/>
</dbReference>
<dbReference type="InterPro" id="IPR001126">
    <property type="entry name" value="UmuC"/>
</dbReference>
<evidence type="ECO:0000256" key="15">
    <source>
        <dbReference type="ARBA" id="ARBA00023204"/>
    </source>
</evidence>
<evidence type="ECO:0000256" key="13">
    <source>
        <dbReference type="ARBA" id="ARBA00022932"/>
    </source>
</evidence>
<evidence type="ECO:0000256" key="12">
    <source>
        <dbReference type="ARBA" id="ARBA00022842"/>
    </source>
</evidence>
<evidence type="ECO:0000256" key="2">
    <source>
        <dbReference type="ARBA" id="ARBA00004496"/>
    </source>
</evidence>
<keyword evidence="8" id="KW-0548">Nucleotidyltransferase</keyword>
<feature type="domain" description="UmuC" evidence="17">
    <location>
        <begin position="16"/>
        <end position="206"/>
    </location>
</feature>
<evidence type="ECO:0000313" key="18">
    <source>
        <dbReference type="EMBL" id="CAB4780643.1"/>
    </source>
</evidence>
<dbReference type="Pfam" id="PF11799">
    <property type="entry name" value="IMS_C"/>
    <property type="match status" value="1"/>
</dbReference>
<evidence type="ECO:0000259" key="17">
    <source>
        <dbReference type="PROSITE" id="PS50173"/>
    </source>
</evidence>
<comment type="similarity">
    <text evidence="3">Belongs to the DNA polymerase type-Y family.</text>
</comment>
<keyword evidence="7" id="KW-0808">Transferase</keyword>
<organism evidence="18">
    <name type="scientific">freshwater metagenome</name>
    <dbReference type="NCBI Taxonomy" id="449393"/>
    <lineage>
        <taxon>unclassified sequences</taxon>
        <taxon>metagenomes</taxon>
        <taxon>ecological metagenomes</taxon>
    </lineage>
</organism>
<dbReference type="InterPro" id="IPR050116">
    <property type="entry name" value="DNA_polymerase-Y"/>
</dbReference>
<dbReference type="InterPro" id="IPR017961">
    <property type="entry name" value="DNA_pol_Y-fam_little_finger"/>
</dbReference>
<dbReference type="GO" id="GO:0006281">
    <property type="term" value="P:DNA repair"/>
    <property type="evidence" value="ECO:0007669"/>
    <property type="project" value="UniProtKB-KW"/>
</dbReference>
<dbReference type="Pfam" id="PF00817">
    <property type="entry name" value="IMS"/>
    <property type="match status" value="1"/>
</dbReference>
<keyword evidence="5" id="KW-0515">Mutator protein</keyword>
<dbReference type="PROSITE" id="PS50173">
    <property type="entry name" value="UMUC"/>
    <property type="match status" value="1"/>
</dbReference>
<evidence type="ECO:0000256" key="1">
    <source>
        <dbReference type="ARBA" id="ARBA00001946"/>
    </source>
</evidence>
<evidence type="ECO:0000256" key="4">
    <source>
        <dbReference type="ARBA" id="ARBA00012417"/>
    </source>
</evidence>
<evidence type="ECO:0000256" key="7">
    <source>
        <dbReference type="ARBA" id="ARBA00022679"/>
    </source>
</evidence>
<keyword evidence="12" id="KW-0460">Magnesium</keyword>
<dbReference type="GO" id="GO:0003684">
    <property type="term" value="F:damaged DNA binding"/>
    <property type="evidence" value="ECO:0007669"/>
    <property type="project" value="InterPro"/>
</dbReference>
<evidence type="ECO:0000256" key="14">
    <source>
        <dbReference type="ARBA" id="ARBA00023125"/>
    </source>
</evidence>
<name>A0A6J6WC18_9ZZZZ</name>
<dbReference type="InterPro" id="IPR022880">
    <property type="entry name" value="DNApol_IV"/>
</dbReference>
<evidence type="ECO:0000256" key="5">
    <source>
        <dbReference type="ARBA" id="ARBA00022457"/>
    </source>
</evidence>
<keyword evidence="15" id="KW-0234">DNA repair</keyword>
<evidence type="ECO:0000256" key="9">
    <source>
        <dbReference type="ARBA" id="ARBA00022705"/>
    </source>
</evidence>
<dbReference type="FunFam" id="3.40.1170.60:FF:000001">
    <property type="entry name" value="DNA polymerase IV"/>
    <property type="match status" value="1"/>
</dbReference>
<dbReference type="Gene3D" id="3.40.1170.60">
    <property type="match status" value="1"/>
</dbReference>
<keyword evidence="9" id="KW-0235">DNA replication</keyword>
<dbReference type="EMBL" id="CAFAAB010000041">
    <property type="protein sequence ID" value="CAB4780643.1"/>
    <property type="molecule type" value="Genomic_DNA"/>
</dbReference>
<comment type="cofactor">
    <cofactor evidence="1">
        <name>Mg(2+)</name>
        <dbReference type="ChEBI" id="CHEBI:18420"/>
    </cofactor>
</comment>
<dbReference type="GO" id="GO:0042276">
    <property type="term" value="P:error-prone translesion synthesis"/>
    <property type="evidence" value="ECO:0007669"/>
    <property type="project" value="TreeGrafter"/>
</dbReference>
<dbReference type="GO" id="GO:0006260">
    <property type="term" value="P:DNA replication"/>
    <property type="evidence" value="ECO:0007669"/>
    <property type="project" value="UniProtKB-KW"/>
</dbReference>
<evidence type="ECO:0000256" key="8">
    <source>
        <dbReference type="ARBA" id="ARBA00022695"/>
    </source>
</evidence>
<evidence type="ECO:0000256" key="11">
    <source>
        <dbReference type="ARBA" id="ARBA00022763"/>
    </source>
</evidence>
<keyword evidence="13" id="KW-0239">DNA-directed DNA polymerase</keyword>
<evidence type="ECO:0000256" key="6">
    <source>
        <dbReference type="ARBA" id="ARBA00022490"/>
    </source>
</evidence>
<dbReference type="AlphaFoldDB" id="A0A6J6WC18"/>
<keyword evidence="14" id="KW-0238">DNA-binding</keyword>
<dbReference type="GO" id="GO:0046872">
    <property type="term" value="F:metal ion binding"/>
    <property type="evidence" value="ECO:0007669"/>
    <property type="project" value="UniProtKB-KW"/>
</dbReference>
<evidence type="ECO:0000256" key="16">
    <source>
        <dbReference type="ARBA" id="ARBA00049244"/>
    </source>
</evidence>
<dbReference type="PANTHER" id="PTHR11076:SF33">
    <property type="entry name" value="DNA POLYMERASE KAPPA"/>
    <property type="match status" value="1"/>
</dbReference>
<dbReference type="InterPro" id="IPR043128">
    <property type="entry name" value="Rev_trsase/Diguanyl_cyclase"/>
</dbReference>
<protein>
    <recommendedName>
        <fullName evidence="4">DNA-directed DNA polymerase</fullName>
        <ecNumber evidence="4">2.7.7.7</ecNumber>
    </recommendedName>
</protein>
<dbReference type="EC" id="2.7.7.7" evidence="4"/>
<dbReference type="Gene3D" id="3.30.70.270">
    <property type="match status" value="1"/>
</dbReference>
<dbReference type="InterPro" id="IPR036775">
    <property type="entry name" value="DNA_pol_Y-fam_lit_finger_sf"/>
</dbReference>
<sequence>MSNSPTKETSVSALPILHVDLDAFFASVEVLDNPELRGKPVAVGGAGGRGVVASASYEARCRGVYSAMPSVVALRHCPDLIILPGRFSRYEEVSAHFLVILSDFTPVFEPLSLDEAFGDLSSLSRLGVDALEAATELRRRIATEIGVGSGIGLGRNKLFAKLGSKKAKATFEDGVIHEGPGVFIVTPEVEREWLDTLGVRSLWGVGPAMDERLGRLGIRLIKDLRSVEELTLARHVGRAMAKTLVEYAEGIDERPVEADRVNKSIGHEETFAKSVSDEGEIHRHLRRHVAIVTRTMRESEQVARRIGIVVKFDDLTSVSRSHTVPQALDDEDAWASIAIELVDSIPRQGAVRLMGASLSQFAPRASSSTQMVFDFGVSGAVESTPEEQQLRRESLREALDDIRARFGRSAVGTGIEFHRGQVDVAGQRERHAFGPESTENQ</sequence>
<evidence type="ECO:0000256" key="10">
    <source>
        <dbReference type="ARBA" id="ARBA00022723"/>
    </source>
</evidence>
<dbReference type="GO" id="GO:0005829">
    <property type="term" value="C:cytosol"/>
    <property type="evidence" value="ECO:0007669"/>
    <property type="project" value="TreeGrafter"/>
</dbReference>